<dbReference type="Proteomes" id="UP000076532">
    <property type="component" value="Unassembled WGS sequence"/>
</dbReference>
<gene>
    <name evidence="2" type="ORF">FIBSPDRAFT_901836</name>
</gene>
<evidence type="ECO:0000313" key="2">
    <source>
        <dbReference type="EMBL" id="KZP07692.1"/>
    </source>
</evidence>
<accession>A0A165WJU5</accession>
<sequence>MSLFYGERSAAPARLSYPRVQVDSKKTHNVSMQPTVTSSPSILKTQSVVTPVTPPPSARPSLDIGPAQDEESAIIQNIKSVYVVSVDSFEKLAEFLSEQRIRYDYWFDSQRLIVRFPSATHEATVVHFSNRIGFLMEQQETSDRERFKWLQGANLTSHIVNYPDGPDIDFVADMTVHNKRNKPVLIIEVSVSQTKDDVTKKIKERLSLCPSLVGAIIVNFEERPRYHKPARDPVADDTLSEDTWDNLPAGTLGSGPIVVRGDRWCGAITCCFDVWLRDTEPRVTEKQVIPESPEGTADLDAALSELWLRVVRSVGGPQAQPVAFDANWDKFRRDITQSFKNTALARYESWIRSSKKRRRNEVSESPSESPDSSKVKRSKVE</sequence>
<proteinExistence type="predicted"/>
<dbReference type="EMBL" id="KV417742">
    <property type="protein sequence ID" value="KZP07692.1"/>
    <property type="molecule type" value="Genomic_DNA"/>
</dbReference>
<keyword evidence="3" id="KW-1185">Reference proteome</keyword>
<reference evidence="2 3" key="1">
    <citation type="journal article" date="2016" name="Mol. Biol. Evol.">
        <title>Comparative Genomics of Early-Diverging Mushroom-Forming Fungi Provides Insights into the Origins of Lignocellulose Decay Capabilities.</title>
        <authorList>
            <person name="Nagy L.G."/>
            <person name="Riley R."/>
            <person name="Tritt A."/>
            <person name="Adam C."/>
            <person name="Daum C."/>
            <person name="Floudas D."/>
            <person name="Sun H."/>
            <person name="Yadav J.S."/>
            <person name="Pangilinan J."/>
            <person name="Larsson K.H."/>
            <person name="Matsuura K."/>
            <person name="Barry K."/>
            <person name="Labutti K."/>
            <person name="Kuo R."/>
            <person name="Ohm R.A."/>
            <person name="Bhattacharya S.S."/>
            <person name="Shirouzu T."/>
            <person name="Yoshinaga Y."/>
            <person name="Martin F.M."/>
            <person name="Grigoriev I.V."/>
            <person name="Hibbett D.S."/>
        </authorList>
    </citation>
    <scope>NUCLEOTIDE SEQUENCE [LARGE SCALE GENOMIC DNA]</scope>
    <source>
        <strain evidence="2 3">CBS 109695</strain>
    </source>
</reference>
<evidence type="ECO:0000313" key="3">
    <source>
        <dbReference type="Proteomes" id="UP000076532"/>
    </source>
</evidence>
<evidence type="ECO:0000256" key="1">
    <source>
        <dbReference type="SAM" id="MobiDB-lite"/>
    </source>
</evidence>
<dbReference type="OrthoDB" id="2621215at2759"/>
<name>A0A165WJU5_9AGAM</name>
<feature type="region of interest" description="Disordered" evidence="1">
    <location>
        <begin position="352"/>
        <end position="381"/>
    </location>
</feature>
<organism evidence="2 3">
    <name type="scientific">Athelia psychrophila</name>
    <dbReference type="NCBI Taxonomy" id="1759441"/>
    <lineage>
        <taxon>Eukaryota</taxon>
        <taxon>Fungi</taxon>
        <taxon>Dikarya</taxon>
        <taxon>Basidiomycota</taxon>
        <taxon>Agaricomycotina</taxon>
        <taxon>Agaricomycetes</taxon>
        <taxon>Agaricomycetidae</taxon>
        <taxon>Atheliales</taxon>
        <taxon>Atheliaceae</taxon>
        <taxon>Athelia</taxon>
    </lineage>
</organism>
<dbReference type="AlphaFoldDB" id="A0A165WJU5"/>
<feature type="compositionally biased region" description="Basic and acidic residues" evidence="1">
    <location>
        <begin position="371"/>
        <end position="381"/>
    </location>
</feature>
<evidence type="ECO:0008006" key="4">
    <source>
        <dbReference type="Google" id="ProtNLM"/>
    </source>
</evidence>
<protein>
    <recommendedName>
        <fullName evidence="4">Restriction endonuclease domain-containing protein</fullName>
    </recommendedName>
</protein>